<comment type="caution">
    <text evidence="4">The sequence shown here is derived from an EMBL/GenBank/DDBJ whole genome shotgun (WGS) entry which is preliminary data.</text>
</comment>
<evidence type="ECO:0000256" key="2">
    <source>
        <dbReference type="PIRNR" id="PIRNR006241"/>
    </source>
</evidence>
<dbReference type="InterPro" id="IPR026040">
    <property type="entry name" value="HyI-like"/>
</dbReference>
<evidence type="ECO:0000313" key="4">
    <source>
        <dbReference type="EMBL" id="GAA4340218.1"/>
    </source>
</evidence>
<comment type="similarity">
    <text evidence="2">Belongs to the hyi family.</text>
</comment>
<dbReference type="Gene3D" id="3.20.20.150">
    <property type="entry name" value="Divalent-metal-dependent TIM barrel enzymes"/>
    <property type="match status" value="1"/>
</dbReference>
<keyword evidence="1 2" id="KW-0413">Isomerase</keyword>
<dbReference type="PIRSF" id="PIRSF006241">
    <property type="entry name" value="HyI"/>
    <property type="match status" value="1"/>
</dbReference>
<dbReference type="EMBL" id="BAABFO010000025">
    <property type="protein sequence ID" value="GAA4340218.1"/>
    <property type="molecule type" value="Genomic_DNA"/>
</dbReference>
<dbReference type="Pfam" id="PF01261">
    <property type="entry name" value="AP_endonuc_2"/>
    <property type="match status" value="1"/>
</dbReference>
<sequence length="258" mass="28147">MVKLCAHLGYQFQEFPPAERIARAAQAGFKAVEWPSPYAFTPQQLRAMLEDHGVSWVQVTLPGGDASKGEKGLTALPGRESEFDAGLDQAIEYALALGSKWIHPMSGTVPSWDAPGVRQAYMRNVERCARLAADNGLGLLIEVINDQDVPGYAMCRYERAREVFDALGGTPRLILDAYHAQNLTGDATGVARQWTGEIGHVQIADAPGRHEPGTGAIDFDAFFAELARGGYDGWVGCEYKPATTTLEGLRHLQRYLQA</sequence>
<name>A0ABP8HJZ6_9BURK</name>
<gene>
    <name evidence="4" type="ORF">GCM10023144_39640</name>
</gene>
<dbReference type="PANTHER" id="PTHR43489:SF6">
    <property type="entry name" value="HYDROXYPYRUVATE ISOMERASE-RELATED"/>
    <property type="match status" value="1"/>
</dbReference>
<organism evidence="4 5">
    <name type="scientific">Pigmentiphaga soli</name>
    <dbReference type="NCBI Taxonomy" id="1007095"/>
    <lineage>
        <taxon>Bacteria</taxon>
        <taxon>Pseudomonadati</taxon>
        <taxon>Pseudomonadota</taxon>
        <taxon>Betaproteobacteria</taxon>
        <taxon>Burkholderiales</taxon>
        <taxon>Alcaligenaceae</taxon>
        <taxon>Pigmentiphaga</taxon>
    </lineage>
</organism>
<dbReference type="PANTHER" id="PTHR43489">
    <property type="entry name" value="ISOMERASE"/>
    <property type="match status" value="1"/>
</dbReference>
<dbReference type="InterPro" id="IPR036237">
    <property type="entry name" value="Xyl_isomerase-like_sf"/>
</dbReference>
<reference evidence="5" key="1">
    <citation type="journal article" date="2019" name="Int. J. Syst. Evol. Microbiol.">
        <title>The Global Catalogue of Microorganisms (GCM) 10K type strain sequencing project: providing services to taxonomists for standard genome sequencing and annotation.</title>
        <authorList>
            <consortium name="The Broad Institute Genomics Platform"/>
            <consortium name="The Broad Institute Genome Sequencing Center for Infectious Disease"/>
            <person name="Wu L."/>
            <person name="Ma J."/>
        </authorList>
    </citation>
    <scope>NUCLEOTIDE SEQUENCE [LARGE SCALE GENOMIC DNA]</scope>
    <source>
        <strain evidence="5">JCM 17666</strain>
    </source>
</reference>
<proteinExistence type="inferred from homology"/>
<keyword evidence="5" id="KW-1185">Reference proteome</keyword>
<dbReference type="Proteomes" id="UP001501671">
    <property type="component" value="Unassembled WGS sequence"/>
</dbReference>
<evidence type="ECO:0000256" key="1">
    <source>
        <dbReference type="ARBA" id="ARBA00023235"/>
    </source>
</evidence>
<dbReference type="InterPro" id="IPR050417">
    <property type="entry name" value="Sugar_Epim/Isomerase"/>
</dbReference>
<dbReference type="RefSeq" id="WP_345251631.1">
    <property type="nucleotide sequence ID" value="NZ_BAABFO010000025.1"/>
</dbReference>
<protein>
    <submittedName>
        <fullName evidence="4">TIM barrel protein</fullName>
    </submittedName>
</protein>
<evidence type="ECO:0000259" key="3">
    <source>
        <dbReference type="Pfam" id="PF01261"/>
    </source>
</evidence>
<dbReference type="InterPro" id="IPR013022">
    <property type="entry name" value="Xyl_isomerase-like_TIM-brl"/>
</dbReference>
<evidence type="ECO:0000313" key="5">
    <source>
        <dbReference type="Proteomes" id="UP001501671"/>
    </source>
</evidence>
<feature type="domain" description="Xylose isomerase-like TIM barrel" evidence="3">
    <location>
        <begin position="21"/>
        <end position="254"/>
    </location>
</feature>
<accession>A0ABP8HJZ6</accession>
<dbReference type="SUPFAM" id="SSF51658">
    <property type="entry name" value="Xylose isomerase-like"/>
    <property type="match status" value="1"/>
</dbReference>